<evidence type="ECO:0000259" key="14">
    <source>
        <dbReference type="PROSITE" id="PS51918"/>
    </source>
</evidence>
<dbReference type="InterPro" id="IPR023404">
    <property type="entry name" value="rSAM_horseshoe"/>
</dbReference>
<dbReference type="CDD" id="cd01335">
    <property type="entry name" value="Radical_SAM"/>
    <property type="match status" value="1"/>
</dbReference>
<dbReference type="InterPro" id="IPR005839">
    <property type="entry name" value="Methylthiotransferase"/>
</dbReference>
<dbReference type="Pfam" id="PF00919">
    <property type="entry name" value="UPF0004"/>
    <property type="match status" value="1"/>
</dbReference>
<dbReference type="SFLD" id="SFLDG01061">
    <property type="entry name" value="methylthiotransferase"/>
    <property type="match status" value="1"/>
</dbReference>
<evidence type="ECO:0000256" key="5">
    <source>
        <dbReference type="ARBA" id="ARBA00022691"/>
    </source>
</evidence>
<dbReference type="Gene3D" id="3.40.50.12160">
    <property type="entry name" value="Methylthiotransferase, N-terminal domain"/>
    <property type="match status" value="1"/>
</dbReference>
<dbReference type="Gene3D" id="3.80.30.20">
    <property type="entry name" value="tm_1862 like domain"/>
    <property type="match status" value="1"/>
</dbReference>
<comment type="caution">
    <text evidence="15">The sequence shown here is derived from an EMBL/GenBank/DDBJ whole genome shotgun (WGS) entry which is preliminary data.</text>
</comment>
<evidence type="ECO:0000256" key="4">
    <source>
        <dbReference type="ARBA" id="ARBA00022679"/>
    </source>
</evidence>
<dbReference type="Pfam" id="PF01938">
    <property type="entry name" value="TRAM"/>
    <property type="match status" value="1"/>
</dbReference>
<accession>A0A133UVW3</accession>
<dbReference type="PATRIC" id="fig|1698267.3.peg.62"/>
<evidence type="ECO:0000256" key="9">
    <source>
        <dbReference type="ARBA" id="ARBA00023014"/>
    </source>
</evidence>
<dbReference type="InterPro" id="IPR058240">
    <property type="entry name" value="rSAM_sf"/>
</dbReference>
<evidence type="ECO:0000256" key="3">
    <source>
        <dbReference type="ARBA" id="ARBA00022485"/>
    </source>
</evidence>
<sequence>MKIYCETYGCTMNQGDTELLLGKLEKAGHKIVEKLEDSEIVIVNTCAVKRTTLNRVIYRLKELHEKTDKKVIVAGCLPLIDYEKIEKIGEFAGIISCLTVDKVNEVVRRISEGEKGIKIIKGHSEKLSESRYRTNKISAPVSIAEGCVSNCSYCCVKFARGKLRSFDPEKIVKEVITELEKGRKEIYITTQDTAAYGIDLEGKTDLCYLLERLSSIPGDFKIRVGMMNPKNAKRLMPNLLRSFDSDKVYDFLHLPVQSGNNNILQKMNRDYTVEDFTEIVKSFREKFSDLYLATDIIVGFPGESNEAFEDSCDLLKEIRPDKVNLTRFTPMPGTEAKNMEQVRSEEKKRRSKRMATIHKGISLEINKKYVGRVEKGLVLKEGKKGGYEARLKNYKPIIIDQGDPGDFVEIEITEAKPTYLMGKNRGVIK</sequence>
<dbReference type="NCBIfam" id="TIGR01578">
    <property type="entry name" value="MiaB-like-B"/>
    <property type="match status" value="1"/>
</dbReference>
<dbReference type="SFLD" id="SFLDG01082">
    <property type="entry name" value="B12-binding_domain_containing"/>
    <property type="match status" value="1"/>
</dbReference>
<dbReference type="InterPro" id="IPR006466">
    <property type="entry name" value="MiaB-like_arc_euk"/>
</dbReference>
<evidence type="ECO:0000259" key="12">
    <source>
        <dbReference type="PROSITE" id="PS50926"/>
    </source>
</evidence>
<keyword evidence="16" id="KW-1185">Reference proteome</keyword>
<dbReference type="EC" id="2.8.4.5" evidence="11"/>
<feature type="domain" description="TRAM" evidence="12">
    <location>
        <begin position="367"/>
        <end position="426"/>
    </location>
</feature>
<dbReference type="InterPro" id="IPR013848">
    <property type="entry name" value="Methylthiotransferase_N"/>
</dbReference>
<evidence type="ECO:0000256" key="10">
    <source>
        <dbReference type="ARBA" id="ARBA00051661"/>
    </source>
</evidence>
<comment type="catalytic activity">
    <reaction evidence="10 11">
        <text>N(6)-L-threonylcarbamoyladenosine(37) in tRNA + (sulfur carrier)-SH + AH2 + 2 S-adenosyl-L-methionine = 2-methylsulfanyl-N(6)-L-threonylcarbamoyladenosine(37) in tRNA + (sulfur carrier)-H + 5'-deoxyadenosine + L-methionine + A + S-adenosyl-L-homocysteine + 2 H(+)</text>
        <dbReference type="Rhea" id="RHEA:37075"/>
        <dbReference type="Rhea" id="RHEA-COMP:10163"/>
        <dbReference type="Rhea" id="RHEA-COMP:11092"/>
        <dbReference type="Rhea" id="RHEA-COMP:14737"/>
        <dbReference type="Rhea" id="RHEA-COMP:14739"/>
        <dbReference type="ChEBI" id="CHEBI:13193"/>
        <dbReference type="ChEBI" id="CHEBI:15378"/>
        <dbReference type="ChEBI" id="CHEBI:17319"/>
        <dbReference type="ChEBI" id="CHEBI:17499"/>
        <dbReference type="ChEBI" id="CHEBI:29917"/>
        <dbReference type="ChEBI" id="CHEBI:57844"/>
        <dbReference type="ChEBI" id="CHEBI:57856"/>
        <dbReference type="ChEBI" id="CHEBI:59789"/>
        <dbReference type="ChEBI" id="CHEBI:64428"/>
        <dbReference type="ChEBI" id="CHEBI:74418"/>
        <dbReference type="ChEBI" id="CHEBI:74420"/>
        <dbReference type="EC" id="2.8.4.5"/>
    </reaction>
</comment>
<keyword evidence="9 11" id="KW-0411">Iron-sulfur</keyword>
<keyword evidence="5 11" id="KW-0949">S-adenosyl-L-methionine</keyword>
<dbReference type="Pfam" id="PF04055">
    <property type="entry name" value="Radical_SAM"/>
    <property type="match status" value="1"/>
</dbReference>
<feature type="domain" description="MTTase N-terminal" evidence="13">
    <location>
        <begin position="1"/>
        <end position="112"/>
    </location>
</feature>
<dbReference type="SMART" id="SM00729">
    <property type="entry name" value="Elp3"/>
    <property type="match status" value="1"/>
</dbReference>
<dbReference type="GO" id="GO:0035598">
    <property type="term" value="F:tRNA (N(6)-L-threonylcarbamoyladenosine(37)-C(2))-methylthiotransferase activity"/>
    <property type="evidence" value="ECO:0007669"/>
    <property type="project" value="UniProtKB-UniRule"/>
</dbReference>
<evidence type="ECO:0000256" key="11">
    <source>
        <dbReference type="RuleBase" id="RU368081"/>
    </source>
</evidence>
<keyword evidence="4 11" id="KW-0808">Transferase</keyword>
<keyword evidence="7 11" id="KW-0479">Metal-binding</keyword>
<reference evidence="15 16" key="1">
    <citation type="journal article" date="2016" name="Sci. Rep.">
        <title>Metabolic traits of an uncultured archaeal lineage -MSBL1- from brine pools of the Red Sea.</title>
        <authorList>
            <person name="Mwirichia R."/>
            <person name="Alam I."/>
            <person name="Rashid M."/>
            <person name="Vinu M."/>
            <person name="Ba-Alawi W."/>
            <person name="Anthony Kamau A."/>
            <person name="Kamanda Ngugi D."/>
            <person name="Goker M."/>
            <person name="Klenk H.P."/>
            <person name="Bajic V."/>
            <person name="Stingl U."/>
        </authorList>
    </citation>
    <scope>NUCLEOTIDE SEQUENCE [LARGE SCALE GENOMIC DNA]</scope>
    <source>
        <strain evidence="15">SCGC-AAA259I09</strain>
    </source>
</reference>
<evidence type="ECO:0000313" key="16">
    <source>
        <dbReference type="Proteomes" id="UP000070463"/>
    </source>
</evidence>
<feature type="domain" description="Radical SAM core" evidence="14">
    <location>
        <begin position="133"/>
        <end position="364"/>
    </location>
</feature>
<keyword evidence="8 11" id="KW-0408">Iron</keyword>
<name>A0A133UVW3_9EURY</name>
<gene>
    <name evidence="15" type="ORF">AKJ37_00265</name>
</gene>
<dbReference type="InterPro" id="IPR007197">
    <property type="entry name" value="rSAM"/>
</dbReference>
<dbReference type="EMBL" id="LHXR01000002">
    <property type="protein sequence ID" value="KXA98338.1"/>
    <property type="molecule type" value="Genomic_DNA"/>
</dbReference>
<dbReference type="FunFam" id="3.40.50.12160:FF:000003">
    <property type="entry name" value="CDK5 regulatory subunit-associated protein 1"/>
    <property type="match status" value="1"/>
</dbReference>
<proteinExistence type="inferred from homology"/>
<dbReference type="InterPro" id="IPR038135">
    <property type="entry name" value="Methylthiotransferase_N_sf"/>
</dbReference>
<dbReference type="GO" id="GO:0046872">
    <property type="term" value="F:metal ion binding"/>
    <property type="evidence" value="ECO:0007669"/>
    <property type="project" value="UniProtKB-UniRule"/>
</dbReference>
<evidence type="ECO:0000256" key="2">
    <source>
        <dbReference type="ARBA" id="ARBA00008616"/>
    </source>
</evidence>
<dbReference type="SUPFAM" id="SSF102114">
    <property type="entry name" value="Radical SAM enzymes"/>
    <property type="match status" value="1"/>
</dbReference>
<evidence type="ECO:0000256" key="1">
    <source>
        <dbReference type="ARBA" id="ARBA00002399"/>
    </source>
</evidence>
<keyword evidence="3 11" id="KW-0004">4Fe-4S</keyword>
<dbReference type="GO" id="GO:0051539">
    <property type="term" value="F:4 iron, 4 sulfur cluster binding"/>
    <property type="evidence" value="ECO:0007669"/>
    <property type="project" value="UniProtKB-UniRule"/>
</dbReference>
<dbReference type="PANTHER" id="PTHR11918">
    <property type="entry name" value="RADICAL SAM PROTEINS"/>
    <property type="match status" value="1"/>
</dbReference>
<evidence type="ECO:0000259" key="13">
    <source>
        <dbReference type="PROSITE" id="PS51449"/>
    </source>
</evidence>
<dbReference type="InterPro" id="IPR020612">
    <property type="entry name" value="Methylthiotransferase_CS"/>
</dbReference>
<evidence type="ECO:0000256" key="7">
    <source>
        <dbReference type="ARBA" id="ARBA00022723"/>
    </source>
</evidence>
<evidence type="ECO:0000256" key="6">
    <source>
        <dbReference type="ARBA" id="ARBA00022694"/>
    </source>
</evidence>
<evidence type="ECO:0000313" key="15">
    <source>
        <dbReference type="EMBL" id="KXA98338.1"/>
    </source>
</evidence>
<dbReference type="InterPro" id="IPR002792">
    <property type="entry name" value="TRAM_dom"/>
</dbReference>
<dbReference type="PROSITE" id="PS51918">
    <property type="entry name" value="RADICAL_SAM"/>
    <property type="match status" value="1"/>
</dbReference>
<organism evidence="15 16">
    <name type="scientific">candidate division MSBL1 archaeon SCGC-AAA259I09</name>
    <dbReference type="NCBI Taxonomy" id="1698267"/>
    <lineage>
        <taxon>Archaea</taxon>
        <taxon>Methanobacteriati</taxon>
        <taxon>Methanobacteriota</taxon>
        <taxon>candidate division MSBL1</taxon>
    </lineage>
</organism>
<dbReference type="FunFam" id="3.80.30.20:FF:000002">
    <property type="entry name" value="threonylcarbamoyladenosine tRNA methylthiotransferase isoform X2"/>
    <property type="match status" value="1"/>
</dbReference>
<protein>
    <recommendedName>
        <fullName evidence="11">tRNA-t(6)A37 methylthiotransferase</fullName>
        <ecNumber evidence="11">2.8.4.5</ecNumber>
    </recommendedName>
</protein>
<dbReference type="NCBIfam" id="TIGR00089">
    <property type="entry name" value="MiaB/RimO family radical SAM methylthiotransferase"/>
    <property type="match status" value="1"/>
</dbReference>
<comment type="similarity">
    <text evidence="2 11">Belongs to the methylthiotransferase family. CDKAL1 subfamily.</text>
</comment>
<dbReference type="PROSITE" id="PS50926">
    <property type="entry name" value="TRAM"/>
    <property type="match status" value="1"/>
</dbReference>
<evidence type="ECO:0000256" key="8">
    <source>
        <dbReference type="ARBA" id="ARBA00023004"/>
    </source>
</evidence>
<dbReference type="InterPro" id="IPR006638">
    <property type="entry name" value="Elp3/MiaA/NifB-like_rSAM"/>
</dbReference>
<keyword evidence="6 11" id="KW-0819">tRNA processing</keyword>
<dbReference type="AlphaFoldDB" id="A0A133UVW3"/>
<dbReference type="PROSITE" id="PS51449">
    <property type="entry name" value="MTTASE_N"/>
    <property type="match status" value="1"/>
</dbReference>
<comment type="function">
    <text evidence="1 11">Catalyzes the methylthiolation of N6-threonylcarbamoyladenosine (t(6)A), leading to the formation of 2-methylthio-N6-threonylcarbamoyladenosine (ms(2)t(6)A) at position 37 in tRNAs that read codons beginning with adenine.</text>
</comment>
<dbReference type="PROSITE" id="PS01278">
    <property type="entry name" value="MTTASE_RADICAL"/>
    <property type="match status" value="1"/>
</dbReference>
<dbReference type="Proteomes" id="UP000070463">
    <property type="component" value="Unassembled WGS sequence"/>
</dbReference>
<comment type="cofactor">
    <cofactor evidence="11">
        <name>[4Fe-4S] cluster</name>
        <dbReference type="ChEBI" id="CHEBI:49883"/>
    </cofactor>
    <text evidence="11">Binds 1 or 2 [4Fe-4S] cluster. One cluster is coordinated with 3 cysteines and an exchangeable S-adenosyl-L-methionine.</text>
</comment>
<dbReference type="PANTHER" id="PTHR11918:SF45">
    <property type="entry name" value="THREONYLCARBAMOYLADENOSINE TRNA METHYLTHIOTRANSFERASE"/>
    <property type="match status" value="1"/>
</dbReference>
<dbReference type="SFLD" id="SFLDS00029">
    <property type="entry name" value="Radical_SAM"/>
    <property type="match status" value="1"/>
</dbReference>